<evidence type="ECO:0000256" key="1">
    <source>
        <dbReference type="ARBA" id="ARBA00004651"/>
    </source>
</evidence>
<dbReference type="PANTHER" id="PTHR23531:SF1">
    <property type="entry name" value="QUINOLENE RESISTANCE PROTEIN NORA"/>
    <property type="match status" value="1"/>
</dbReference>
<reference evidence="7 8" key="2">
    <citation type="submission" date="2020-03" db="EMBL/GenBank/DDBJ databases">
        <authorList>
            <person name="Ichikawa N."/>
            <person name="Kimura A."/>
            <person name="Kitahashi Y."/>
            <person name="Uohara A."/>
        </authorList>
    </citation>
    <scope>NUCLEOTIDE SEQUENCE [LARGE SCALE GENOMIC DNA]</scope>
    <source>
        <strain evidence="7 8">NBRC 108639</strain>
    </source>
</reference>
<accession>A0A6V8KP89</accession>
<evidence type="ECO:0000256" key="3">
    <source>
        <dbReference type="ARBA" id="ARBA00022989"/>
    </source>
</evidence>
<dbReference type="SUPFAM" id="SSF103473">
    <property type="entry name" value="MFS general substrate transporter"/>
    <property type="match status" value="1"/>
</dbReference>
<reference evidence="7 8" key="1">
    <citation type="submission" date="2020-03" db="EMBL/GenBank/DDBJ databases">
        <title>Whole genome shotgun sequence of Phytohabitans houttuyneae NBRC 108639.</title>
        <authorList>
            <person name="Komaki H."/>
            <person name="Tamura T."/>
        </authorList>
    </citation>
    <scope>NUCLEOTIDE SEQUENCE [LARGE SCALE GENOMIC DNA]</scope>
    <source>
        <strain evidence="7 8">NBRC 108639</strain>
    </source>
</reference>
<dbReference type="InterPro" id="IPR011701">
    <property type="entry name" value="MFS"/>
</dbReference>
<dbReference type="InterPro" id="IPR036259">
    <property type="entry name" value="MFS_trans_sf"/>
</dbReference>
<feature type="domain" description="Major facilitator superfamily (MFS) profile" evidence="6">
    <location>
        <begin position="29"/>
        <end position="393"/>
    </location>
</feature>
<dbReference type="InterPro" id="IPR020846">
    <property type="entry name" value="MFS_dom"/>
</dbReference>
<dbReference type="InterPro" id="IPR052714">
    <property type="entry name" value="MFS_Exporter"/>
</dbReference>
<dbReference type="PANTHER" id="PTHR23531">
    <property type="entry name" value="QUINOLENE RESISTANCE PROTEIN NORA"/>
    <property type="match status" value="1"/>
</dbReference>
<dbReference type="AlphaFoldDB" id="A0A6V8KP89"/>
<dbReference type="GO" id="GO:0022857">
    <property type="term" value="F:transmembrane transporter activity"/>
    <property type="evidence" value="ECO:0007669"/>
    <property type="project" value="InterPro"/>
</dbReference>
<evidence type="ECO:0000256" key="4">
    <source>
        <dbReference type="ARBA" id="ARBA00023136"/>
    </source>
</evidence>
<protein>
    <submittedName>
        <fullName evidence="7">MFS transporter</fullName>
    </submittedName>
</protein>
<feature type="transmembrane region" description="Helical" evidence="5">
    <location>
        <begin position="181"/>
        <end position="203"/>
    </location>
</feature>
<evidence type="ECO:0000256" key="5">
    <source>
        <dbReference type="SAM" id="Phobius"/>
    </source>
</evidence>
<feature type="transmembrane region" description="Helical" evidence="5">
    <location>
        <begin position="250"/>
        <end position="269"/>
    </location>
</feature>
<proteinExistence type="predicted"/>
<dbReference type="GO" id="GO:0005886">
    <property type="term" value="C:plasma membrane"/>
    <property type="evidence" value="ECO:0007669"/>
    <property type="project" value="UniProtKB-SubCell"/>
</dbReference>
<organism evidence="7 8">
    <name type="scientific">Phytohabitans houttuyneae</name>
    <dbReference type="NCBI Taxonomy" id="1076126"/>
    <lineage>
        <taxon>Bacteria</taxon>
        <taxon>Bacillati</taxon>
        <taxon>Actinomycetota</taxon>
        <taxon>Actinomycetes</taxon>
        <taxon>Micromonosporales</taxon>
        <taxon>Micromonosporaceae</taxon>
    </lineage>
</organism>
<feature type="transmembrane region" description="Helical" evidence="5">
    <location>
        <begin position="154"/>
        <end position="175"/>
    </location>
</feature>
<feature type="transmembrane region" description="Helical" evidence="5">
    <location>
        <begin position="281"/>
        <end position="304"/>
    </location>
</feature>
<evidence type="ECO:0000313" key="8">
    <source>
        <dbReference type="Proteomes" id="UP000482800"/>
    </source>
</evidence>
<feature type="transmembrane region" description="Helical" evidence="5">
    <location>
        <begin position="368"/>
        <end position="388"/>
    </location>
</feature>
<gene>
    <name evidence="7" type="ORF">Phou_086080</name>
</gene>
<keyword evidence="8" id="KW-1185">Reference proteome</keyword>
<dbReference type="EMBL" id="BLPF01000003">
    <property type="protein sequence ID" value="GFJ84428.1"/>
    <property type="molecule type" value="Genomic_DNA"/>
</dbReference>
<feature type="transmembrane region" description="Helical" evidence="5">
    <location>
        <begin position="57"/>
        <end position="78"/>
    </location>
</feature>
<dbReference type="Pfam" id="PF07690">
    <property type="entry name" value="MFS_1"/>
    <property type="match status" value="1"/>
</dbReference>
<keyword evidence="2 5" id="KW-0812">Transmembrane</keyword>
<feature type="transmembrane region" description="Helical" evidence="5">
    <location>
        <begin position="342"/>
        <end position="362"/>
    </location>
</feature>
<evidence type="ECO:0000259" key="6">
    <source>
        <dbReference type="PROSITE" id="PS50850"/>
    </source>
</evidence>
<comment type="subcellular location">
    <subcellularLocation>
        <location evidence="1">Cell membrane</location>
        <topology evidence="1">Multi-pass membrane protein</topology>
    </subcellularLocation>
</comment>
<evidence type="ECO:0000256" key="2">
    <source>
        <dbReference type="ARBA" id="ARBA00022692"/>
    </source>
</evidence>
<feature type="transmembrane region" description="Helical" evidence="5">
    <location>
        <begin position="310"/>
        <end position="330"/>
    </location>
</feature>
<keyword evidence="4 5" id="KW-0472">Membrane</keyword>
<feature type="transmembrane region" description="Helical" evidence="5">
    <location>
        <begin position="30"/>
        <end position="51"/>
    </location>
</feature>
<dbReference type="Gene3D" id="1.20.1250.20">
    <property type="entry name" value="MFS general substrate transporter like domains"/>
    <property type="match status" value="1"/>
</dbReference>
<dbReference type="PROSITE" id="PS50850">
    <property type="entry name" value="MFS"/>
    <property type="match status" value="1"/>
</dbReference>
<evidence type="ECO:0000313" key="7">
    <source>
        <dbReference type="EMBL" id="GFJ84428.1"/>
    </source>
</evidence>
<comment type="caution">
    <text evidence="7">The sequence shown here is derived from an EMBL/GenBank/DDBJ whole genome shotgun (WGS) entry which is preliminary data.</text>
</comment>
<feature type="transmembrane region" description="Helical" evidence="5">
    <location>
        <begin position="118"/>
        <end position="142"/>
    </location>
</feature>
<dbReference type="Proteomes" id="UP000482800">
    <property type="component" value="Unassembled WGS sequence"/>
</dbReference>
<feature type="transmembrane region" description="Helical" evidence="5">
    <location>
        <begin position="224"/>
        <end position="244"/>
    </location>
</feature>
<keyword evidence="3 5" id="KW-1133">Transmembrane helix</keyword>
<name>A0A6V8KP89_9ACTN</name>
<sequence>MGRLGSYVQDMTTIALAAPAPAPRLLSRPLALVMLADFAGLFGFYLLLSVVPAHLTAAGAGGFAAGLATGVLMLSSVAGELAIPRLAARYGYRAILAAGLALLALPALALLASSALPVVVVVCVLRGLGLAVIFVVCGAWAAEMIPAGRRGEGLGVLGIVAGLPAVIATPLGVWLMDRAGAEAVFVLGALAALAGLGAVLGLPAGRTAVAPGAGLREPALVRPAVVFAGTATAAGIVVTFVPAVAHAGSLAAVALLAQAVATTAARWWAGRFGDRHGAARLLVPGALLAAAGVLALVLAAGSAVALLGGMLAFGAGFGVVQNASLAMMYARVSTAAYGTATAIWSVAYDTGYGLGALGFGVVAGAAGYPISFALTAAAMLALTAAATARPRPTPRG</sequence>
<feature type="transmembrane region" description="Helical" evidence="5">
    <location>
        <begin position="90"/>
        <end position="112"/>
    </location>
</feature>